<keyword evidence="3" id="KW-1185">Reference proteome</keyword>
<evidence type="ECO:0000313" key="3">
    <source>
        <dbReference type="Proteomes" id="UP000314294"/>
    </source>
</evidence>
<dbReference type="EMBL" id="SRLO01000321">
    <property type="protein sequence ID" value="TNN61119.1"/>
    <property type="molecule type" value="Genomic_DNA"/>
</dbReference>
<proteinExistence type="predicted"/>
<feature type="region of interest" description="Disordered" evidence="1">
    <location>
        <begin position="1"/>
        <end position="53"/>
    </location>
</feature>
<feature type="compositionally biased region" description="Acidic residues" evidence="1">
    <location>
        <begin position="33"/>
        <end position="43"/>
    </location>
</feature>
<sequence>MPLNTADLSVHEGAEDLRGNAGRVTAEVRGQSDEEPEEEEEEEAARSPGPSCFPHAHIQSSFSFCTSLGASTKSSPLNRMRPPVTTLAEPQNNT</sequence>
<feature type="compositionally biased region" description="Polar residues" evidence="1">
    <location>
        <begin position="67"/>
        <end position="77"/>
    </location>
</feature>
<organism evidence="2 3">
    <name type="scientific">Liparis tanakae</name>
    <name type="common">Tanaka's snailfish</name>
    <dbReference type="NCBI Taxonomy" id="230148"/>
    <lineage>
        <taxon>Eukaryota</taxon>
        <taxon>Metazoa</taxon>
        <taxon>Chordata</taxon>
        <taxon>Craniata</taxon>
        <taxon>Vertebrata</taxon>
        <taxon>Euteleostomi</taxon>
        <taxon>Actinopterygii</taxon>
        <taxon>Neopterygii</taxon>
        <taxon>Teleostei</taxon>
        <taxon>Neoteleostei</taxon>
        <taxon>Acanthomorphata</taxon>
        <taxon>Eupercaria</taxon>
        <taxon>Perciformes</taxon>
        <taxon>Cottioidei</taxon>
        <taxon>Cottales</taxon>
        <taxon>Liparidae</taxon>
        <taxon>Liparis</taxon>
    </lineage>
</organism>
<reference evidence="2 3" key="1">
    <citation type="submission" date="2019-03" db="EMBL/GenBank/DDBJ databases">
        <title>First draft genome of Liparis tanakae, snailfish: a comprehensive survey of snailfish specific genes.</title>
        <authorList>
            <person name="Kim W."/>
            <person name="Song I."/>
            <person name="Jeong J.-H."/>
            <person name="Kim D."/>
            <person name="Kim S."/>
            <person name="Ryu S."/>
            <person name="Song J.Y."/>
            <person name="Lee S.K."/>
        </authorList>
    </citation>
    <scope>NUCLEOTIDE SEQUENCE [LARGE SCALE GENOMIC DNA]</scope>
    <source>
        <tissue evidence="2">Muscle</tissue>
    </source>
</reference>
<name>A0A4Z2H5P3_9TELE</name>
<evidence type="ECO:0000256" key="1">
    <source>
        <dbReference type="SAM" id="MobiDB-lite"/>
    </source>
</evidence>
<dbReference type="Proteomes" id="UP000314294">
    <property type="component" value="Unassembled WGS sequence"/>
</dbReference>
<gene>
    <name evidence="2" type="ORF">EYF80_028627</name>
</gene>
<evidence type="ECO:0000313" key="2">
    <source>
        <dbReference type="EMBL" id="TNN61119.1"/>
    </source>
</evidence>
<feature type="compositionally biased region" description="Basic and acidic residues" evidence="1">
    <location>
        <begin position="9"/>
        <end position="18"/>
    </location>
</feature>
<feature type="region of interest" description="Disordered" evidence="1">
    <location>
        <begin position="67"/>
        <end position="94"/>
    </location>
</feature>
<dbReference type="AlphaFoldDB" id="A0A4Z2H5P3"/>
<accession>A0A4Z2H5P3</accession>
<protein>
    <submittedName>
        <fullName evidence="2">Uncharacterized protein</fullName>
    </submittedName>
</protein>
<comment type="caution">
    <text evidence="2">The sequence shown here is derived from an EMBL/GenBank/DDBJ whole genome shotgun (WGS) entry which is preliminary data.</text>
</comment>